<keyword evidence="3" id="KW-1185">Reference proteome</keyword>
<organism evidence="2 3">
    <name type="scientific">Aurantiacibacter zhengii</name>
    <dbReference type="NCBI Taxonomy" id="2307003"/>
    <lineage>
        <taxon>Bacteria</taxon>
        <taxon>Pseudomonadati</taxon>
        <taxon>Pseudomonadota</taxon>
        <taxon>Alphaproteobacteria</taxon>
        <taxon>Sphingomonadales</taxon>
        <taxon>Erythrobacteraceae</taxon>
        <taxon>Aurantiacibacter</taxon>
    </lineage>
</organism>
<dbReference type="SMART" id="SM00450">
    <property type="entry name" value="RHOD"/>
    <property type="match status" value="1"/>
</dbReference>
<feature type="domain" description="Rhodanese" evidence="1">
    <location>
        <begin position="49"/>
        <end position="137"/>
    </location>
</feature>
<evidence type="ECO:0000313" key="2">
    <source>
        <dbReference type="EMBL" id="RIV85127.1"/>
    </source>
</evidence>
<dbReference type="EMBL" id="QXFL01000005">
    <property type="protein sequence ID" value="RIV85127.1"/>
    <property type="molecule type" value="Genomic_DNA"/>
</dbReference>
<dbReference type="SUPFAM" id="SSF52821">
    <property type="entry name" value="Rhodanese/Cell cycle control phosphatase"/>
    <property type="match status" value="1"/>
</dbReference>
<dbReference type="AlphaFoldDB" id="A0A418NR61"/>
<dbReference type="Gene3D" id="3.40.250.10">
    <property type="entry name" value="Rhodanese-like domain"/>
    <property type="match status" value="1"/>
</dbReference>
<dbReference type="PANTHER" id="PTHR43031">
    <property type="entry name" value="FAD-DEPENDENT OXIDOREDUCTASE"/>
    <property type="match status" value="1"/>
</dbReference>
<protein>
    <submittedName>
        <fullName evidence="2">Rhodanese-like domain-containing protein</fullName>
    </submittedName>
</protein>
<comment type="caution">
    <text evidence="2">The sequence shown here is derived from an EMBL/GenBank/DDBJ whole genome shotgun (WGS) entry which is preliminary data.</text>
</comment>
<gene>
    <name evidence="2" type="ORF">D2V07_12660</name>
</gene>
<dbReference type="CDD" id="cd00158">
    <property type="entry name" value="RHOD"/>
    <property type="match status" value="1"/>
</dbReference>
<proteinExistence type="predicted"/>
<reference evidence="2 3" key="1">
    <citation type="submission" date="2018-08" db="EMBL/GenBank/DDBJ databases">
        <title>Erythrobacter zhengii sp.nov., a bacterium isolated from deep-sea sediment.</title>
        <authorList>
            <person name="Fang C."/>
            <person name="Wu Y.-H."/>
            <person name="Sun C."/>
            <person name="Wang H."/>
            <person name="Cheng H."/>
            <person name="Meng F.-X."/>
            <person name="Wang C.-S."/>
            <person name="Xu X.-W."/>
        </authorList>
    </citation>
    <scope>NUCLEOTIDE SEQUENCE [LARGE SCALE GENOMIC DNA]</scope>
    <source>
        <strain evidence="2 3">V18</strain>
    </source>
</reference>
<dbReference type="PANTHER" id="PTHR43031:SF1">
    <property type="entry name" value="PYRIDINE NUCLEOTIDE-DISULPHIDE OXIDOREDUCTASE"/>
    <property type="match status" value="1"/>
</dbReference>
<dbReference type="InterPro" id="IPR050229">
    <property type="entry name" value="GlpE_sulfurtransferase"/>
</dbReference>
<dbReference type="Pfam" id="PF00581">
    <property type="entry name" value="Rhodanese"/>
    <property type="match status" value="1"/>
</dbReference>
<evidence type="ECO:0000259" key="1">
    <source>
        <dbReference type="PROSITE" id="PS50206"/>
    </source>
</evidence>
<dbReference type="RefSeq" id="WP_119587366.1">
    <property type="nucleotide sequence ID" value="NZ_CAWODQ010000025.1"/>
</dbReference>
<dbReference type="InterPro" id="IPR001763">
    <property type="entry name" value="Rhodanese-like_dom"/>
</dbReference>
<dbReference type="PROSITE" id="PS50206">
    <property type="entry name" value="RHODANESE_3"/>
    <property type="match status" value="1"/>
</dbReference>
<dbReference type="InterPro" id="IPR036873">
    <property type="entry name" value="Rhodanese-like_dom_sf"/>
</dbReference>
<dbReference type="OrthoDB" id="9789585at2"/>
<dbReference type="Proteomes" id="UP000286576">
    <property type="component" value="Unassembled WGS sequence"/>
</dbReference>
<name>A0A418NR61_9SPHN</name>
<accession>A0A418NR61</accession>
<sequence>MWHAALAVVSATGAGLAACAPVPATSSAAASAFAAVETLPAGELAALMAAGDVVVIDVRTPAEFAESRLPGALNAPLGTFDPASIPIEAERETILYCGSSRRSGIAATALSEYLGTTVRHLEGGIQAWNDAGLETISGTPAQ</sequence>
<evidence type="ECO:0000313" key="3">
    <source>
        <dbReference type="Proteomes" id="UP000286576"/>
    </source>
</evidence>